<evidence type="ECO:0000256" key="3">
    <source>
        <dbReference type="ARBA" id="ARBA00012924"/>
    </source>
</evidence>
<dbReference type="SUPFAM" id="SSF53383">
    <property type="entry name" value="PLP-dependent transferases"/>
    <property type="match status" value="1"/>
</dbReference>
<dbReference type="InterPro" id="IPR015422">
    <property type="entry name" value="PyrdxlP-dep_Trfase_small"/>
</dbReference>
<evidence type="ECO:0000256" key="1">
    <source>
        <dbReference type="ARBA" id="ARBA00001933"/>
    </source>
</evidence>
<dbReference type="PANTHER" id="PTHR11986">
    <property type="entry name" value="AMINOTRANSFERASE CLASS III"/>
    <property type="match status" value="1"/>
</dbReference>
<dbReference type="OrthoDB" id="9801834at2"/>
<keyword evidence="5" id="KW-0808">Transferase</keyword>
<evidence type="ECO:0000256" key="8">
    <source>
        <dbReference type="RuleBase" id="RU003560"/>
    </source>
</evidence>
<dbReference type="InterPro" id="IPR015424">
    <property type="entry name" value="PyrdxlP-dep_Trfase"/>
</dbReference>
<comment type="similarity">
    <text evidence="8">Belongs to the class-III pyridoxal-phosphate-dependent aminotransferase family.</text>
</comment>
<dbReference type="Gene3D" id="3.40.640.10">
    <property type="entry name" value="Type I PLP-dependent aspartate aminotransferase-like (Major domain)"/>
    <property type="match status" value="1"/>
</dbReference>
<dbReference type="InterPro" id="IPR015421">
    <property type="entry name" value="PyrdxlP-dep_Trfase_major"/>
</dbReference>
<gene>
    <name evidence="9" type="ORF">SAMN05444164_7844</name>
</gene>
<dbReference type="GO" id="GO:0042802">
    <property type="term" value="F:identical protein binding"/>
    <property type="evidence" value="ECO:0007669"/>
    <property type="project" value="TreeGrafter"/>
</dbReference>
<proteinExistence type="inferred from homology"/>
<evidence type="ECO:0000313" key="9">
    <source>
        <dbReference type="EMBL" id="SEE37159.1"/>
    </source>
</evidence>
<comment type="pathway">
    <text evidence="2">Amino-acid biosynthesis; L-proline biosynthesis; L-glutamate 5-semialdehyde from L-ornithine: step 1/1.</text>
</comment>
<dbReference type="PIRSF" id="PIRSF000521">
    <property type="entry name" value="Transaminase_4ab_Lys_Orn"/>
    <property type="match status" value="1"/>
</dbReference>
<name>A0A1H5IAH0_9BRAD</name>
<dbReference type="CDD" id="cd00610">
    <property type="entry name" value="OAT_like"/>
    <property type="match status" value="1"/>
</dbReference>
<dbReference type="GO" id="GO:0055129">
    <property type="term" value="P:L-proline biosynthetic process"/>
    <property type="evidence" value="ECO:0007669"/>
    <property type="project" value="UniProtKB-UniPathway"/>
</dbReference>
<dbReference type="InterPro" id="IPR010164">
    <property type="entry name" value="Orn_aminotrans"/>
</dbReference>
<dbReference type="GO" id="GO:0030170">
    <property type="term" value="F:pyridoxal phosphate binding"/>
    <property type="evidence" value="ECO:0007669"/>
    <property type="project" value="InterPro"/>
</dbReference>
<dbReference type="EC" id="2.6.1.13" evidence="3"/>
<accession>A0A1H5IAH0</accession>
<dbReference type="PANTHER" id="PTHR11986:SF18">
    <property type="entry name" value="ORNITHINE AMINOTRANSFERASE, MITOCHONDRIAL"/>
    <property type="match status" value="1"/>
</dbReference>
<dbReference type="AlphaFoldDB" id="A0A1H5IAH0"/>
<dbReference type="InterPro" id="IPR049704">
    <property type="entry name" value="Aminotrans_3_PPA_site"/>
</dbReference>
<dbReference type="InterPro" id="IPR005814">
    <property type="entry name" value="Aminotrans_3"/>
</dbReference>
<dbReference type="InterPro" id="IPR050103">
    <property type="entry name" value="Class-III_PLP-dep_AT"/>
</dbReference>
<evidence type="ECO:0000256" key="4">
    <source>
        <dbReference type="ARBA" id="ARBA00022576"/>
    </source>
</evidence>
<evidence type="ECO:0000256" key="7">
    <source>
        <dbReference type="ARBA" id="ARBA00030587"/>
    </source>
</evidence>
<dbReference type="Gene3D" id="3.90.1150.10">
    <property type="entry name" value="Aspartate Aminotransferase, domain 1"/>
    <property type="match status" value="1"/>
</dbReference>
<dbReference type="GO" id="GO:0004587">
    <property type="term" value="F:ornithine aminotransferase activity"/>
    <property type="evidence" value="ECO:0007669"/>
    <property type="project" value="UniProtKB-EC"/>
</dbReference>
<reference evidence="9 10" key="1">
    <citation type="submission" date="2016-10" db="EMBL/GenBank/DDBJ databases">
        <authorList>
            <person name="de Groot N.N."/>
        </authorList>
    </citation>
    <scope>NUCLEOTIDE SEQUENCE [LARGE SCALE GENOMIC DNA]</scope>
    <source>
        <strain evidence="9 10">MT12</strain>
    </source>
</reference>
<dbReference type="PROSITE" id="PS00600">
    <property type="entry name" value="AA_TRANSFER_CLASS_3"/>
    <property type="match status" value="1"/>
</dbReference>
<evidence type="ECO:0000256" key="6">
    <source>
        <dbReference type="ARBA" id="ARBA00022898"/>
    </source>
</evidence>
<dbReference type="NCBIfam" id="TIGR01885">
    <property type="entry name" value="Orn_aminotrans"/>
    <property type="match status" value="1"/>
</dbReference>
<dbReference type="RefSeq" id="WP_092124980.1">
    <property type="nucleotide sequence ID" value="NZ_FNTH01000001.1"/>
</dbReference>
<organism evidence="9 10">
    <name type="scientific">Bradyrhizobium erythrophlei</name>
    <dbReference type="NCBI Taxonomy" id="1437360"/>
    <lineage>
        <taxon>Bacteria</taxon>
        <taxon>Pseudomonadati</taxon>
        <taxon>Pseudomonadota</taxon>
        <taxon>Alphaproteobacteria</taxon>
        <taxon>Hyphomicrobiales</taxon>
        <taxon>Nitrobacteraceae</taxon>
        <taxon>Bradyrhizobium</taxon>
    </lineage>
</organism>
<evidence type="ECO:0000256" key="5">
    <source>
        <dbReference type="ARBA" id="ARBA00022679"/>
    </source>
</evidence>
<dbReference type="Proteomes" id="UP000198992">
    <property type="component" value="Unassembled WGS sequence"/>
</dbReference>
<dbReference type="FunFam" id="3.40.640.10:FF:000011">
    <property type="entry name" value="Ornithine aminotransferase"/>
    <property type="match status" value="1"/>
</dbReference>
<evidence type="ECO:0000256" key="2">
    <source>
        <dbReference type="ARBA" id="ARBA00004998"/>
    </source>
</evidence>
<dbReference type="Pfam" id="PF00202">
    <property type="entry name" value="Aminotran_3"/>
    <property type="match status" value="1"/>
</dbReference>
<dbReference type="EMBL" id="FNTH01000001">
    <property type="protein sequence ID" value="SEE37159.1"/>
    <property type="molecule type" value="Genomic_DNA"/>
</dbReference>
<comment type="cofactor">
    <cofactor evidence="1">
        <name>pyridoxal 5'-phosphate</name>
        <dbReference type="ChEBI" id="CHEBI:597326"/>
    </cofactor>
</comment>
<dbReference type="UniPathway" id="UPA00098">
    <property type="reaction ID" value="UER00358"/>
</dbReference>
<sequence length="404" mass="43220">MRPPVTDFIAREAQFGAQNYAPLGVVLSRGEGVWVWDTDGNRYLDCLSAYSAVNQGHCHPKILAAMVEQAGRLTLTSRAFHNDQLAPFYEELAELTGSHKVLPMNSGAEAVESAIKSVRKWGYEVKGVPDGAAEIIVCADNFHGRTLAIVGFSTDPDTSAHFGPFAPGFKIIPFGDARALEDAITPNTVAFLVEPIQGEAGVVIPPAGYFAEVRALCTRNNIMLVLDEIQTGLGRTGKLLAEQHEGIEADVTLLGKALSGGFYPVSAVLSNNEVLGTLKPGQHGSTFGGNPLACAVARAALRALVDEGMIENAAIEGARFLDGLRSIRANTVREVRGRGLMLAVELHPEAGPARRYCELLREKGILAKDTHDHTIRIAPPLVITGDQVDWALEQIGAALTQDLS</sequence>
<protein>
    <recommendedName>
        <fullName evidence="3">ornithine aminotransferase</fullName>
        <ecNumber evidence="3">2.6.1.13</ecNumber>
    </recommendedName>
    <alternativeName>
        <fullName evidence="7">Ornithine--oxo-acid aminotransferase</fullName>
    </alternativeName>
</protein>
<evidence type="ECO:0000313" key="10">
    <source>
        <dbReference type="Proteomes" id="UP000198992"/>
    </source>
</evidence>
<keyword evidence="4" id="KW-0032">Aminotransferase</keyword>
<keyword evidence="6 8" id="KW-0663">Pyridoxal phosphate</keyword>